<dbReference type="PANTHER" id="PTHR34308:SF1">
    <property type="entry name" value="COBALAMIN BIOSYNTHESIS PROTEIN CBIB"/>
    <property type="match status" value="1"/>
</dbReference>
<evidence type="ECO:0000313" key="11">
    <source>
        <dbReference type="Proteomes" id="UP000294887"/>
    </source>
</evidence>
<keyword evidence="6 9" id="KW-0812">Transmembrane</keyword>
<keyword evidence="8 9" id="KW-0472">Membrane</keyword>
<comment type="caution">
    <text evidence="9">Lacks conserved residue(s) required for the propagation of feature annotation.</text>
</comment>
<dbReference type="OrthoDB" id="9811967at2"/>
<dbReference type="GO" id="GO:0009236">
    <property type="term" value="P:cobalamin biosynthetic process"/>
    <property type="evidence" value="ECO:0007669"/>
    <property type="project" value="UniProtKB-UniRule"/>
</dbReference>
<feature type="transmembrane region" description="Helical" evidence="9">
    <location>
        <begin position="290"/>
        <end position="307"/>
    </location>
</feature>
<evidence type="ECO:0000256" key="8">
    <source>
        <dbReference type="ARBA" id="ARBA00023136"/>
    </source>
</evidence>
<evidence type="ECO:0000256" key="2">
    <source>
        <dbReference type="ARBA" id="ARBA00004953"/>
    </source>
</evidence>
<reference evidence="10 11" key="1">
    <citation type="submission" date="2019-03" db="EMBL/GenBank/DDBJ databases">
        <title>Genomic Encyclopedia of Type Strains, Phase IV (KMG-IV): sequencing the most valuable type-strain genomes for metagenomic binning, comparative biology and taxonomic classification.</title>
        <authorList>
            <person name="Goeker M."/>
        </authorList>
    </citation>
    <scope>NUCLEOTIDE SEQUENCE [LARGE SCALE GENOMIC DNA]</scope>
    <source>
        <strain evidence="10 11">DSM 24830</strain>
    </source>
</reference>
<accession>A0A4R1F7D7</accession>
<comment type="similarity">
    <text evidence="3 9">Belongs to the CobD/CbiB family.</text>
</comment>
<comment type="caution">
    <text evidence="10">The sequence shown here is derived from an EMBL/GenBank/DDBJ whole genome shotgun (WGS) entry which is preliminary data.</text>
</comment>
<evidence type="ECO:0000256" key="4">
    <source>
        <dbReference type="ARBA" id="ARBA00022475"/>
    </source>
</evidence>
<sequence>MMYCLFVAPLALLLDFLLGEPSRFHPLIGFGHLANWLEQKLNRKNAGSQLLWGILAWGLAVIPLVLITAFISNSLDLIFQILFAAIYGWLAIGWKSLLQHGQAVFDALSQNDLAQARIKTSYIVSRDTSESDETALSKASIESLLENGSDAIFAPLFWLVILGAPGVILYRLSNTLDAMWGYHNERFEYFGKFTARIDDVMNYIPARLCALLYSICGDTKQALHAWKTQASSWYSPNAGVVMATGAGALNISLGGSAIYHGHYKERPTLGTATEPSFTDIQRAMSLIDNGVYLIATVLVFMGVLYYAF</sequence>
<gene>
    <name evidence="9" type="primary">cobD</name>
    <name evidence="10" type="ORF">EV695_0429</name>
</gene>
<comment type="subcellular location">
    <subcellularLocation>
        <location evidence="1 9">Cell membrane</location>
        <topology evidence="1 9">Multi-pass membrane protein</topology>
    </subcellularLocation>
</comment>
<dbReference type="RefSeq" id="WP_131904260.1">
    <property type="nucleotide sequence ID" value="NZ_BAAAFU010000008.1"/>
</dbReference>
<dbReference type="Pfam" id="PF03186">
    <property type="entry name" value="CobD_Cbib"/>
    <property type="match status" value="1"/>
</dbReference>
<proteinExistence type="inferred from homology"/>
<comment type="pathway">
    <text evidence="2 9">Cofactor biosynthesis; adenosylcobalamin biosynthesis.</text>
</comment>
<dbReference type="GO" id="GO:0048472">
    <property type="term" value="F:threonine-phosphate decarboxylase activity"/>
    <property type="evidence" value="ECO:0007669"/>
    <property type="project" value="InterPro"/>
</dbReference>
<evidence type="ECO:0000256" key="1">
    <source>
        <dbReference type="ARBA" id="ARBA00004651"/>
    </source>
</evidence>
<feature type="transmembrane region" description="Helical" evidence="9">
    <location>
        <begin position="50"/>
        <end position="70"/>
    </location>
</feature>
<dbReference type="UniPathway" id="UPA00148"/>
<keyword evidence="4 9" id="KW-1003">Cell membrane</keyword>
<dbReference type="NCBIfam" id="TIGR00380">
    <property type="entry name" value="cobal_cbiB"/>
    <property type="match status" value="1"/>
</dbReference>
<evidence type="ECO:0000256" key="6">
    <source>
        <dbReference type="ARBA" id="ARBA00022692"/>
    </source>
</evidence>
<dbReference type="InterPro" id="IPR004485">
    <property type="entry name" value="Cobalamin_biosynth_CobD/CbiB"/>
</dbReference>
<dbReference type="GO" id="GO:0005886">
    <property type="term" value="C:plasma membrane"/>
    <property type="evidence" value="ECO:0007669"/>
    <property type="project" value="UniProtKB-SubCell"/>
</dbReference>
<dbReference type="GO" id="GO:0015420">
    <property type="term" value="F:ABC-type vitamin B12 transporter activity"/>
    <property type="evidence" value="ECO:0007669"/>
    <property type="project" value="UniProtKB-UniRule"/>
</dbReference>
<dbReference type="AlphaFoldDB" id="A0A4R1F7D7"/>
<keyword evidence="5 9" id="KW-0169">Cobalamin biosynthesis</keyword>
<keyword evidence="7 9" id="KW-1133">Transmembrane helix</keyword>
<name>A0A4R1F7D7_9GAMM</name>
<feature type="transmembrane region" description="Helical" evidence="9">
    <location>
        <begin position="152"/>
        <end position="172"/>
    </location>
</feature>
<evidence type="ECO:0000256" key="7">
    <source>
        <dbReference type="ARBA" id="ARBA00022989"/>
    </source>
</evidence>
<dbReference type="Proteomes" id="UP000294887">
    <property type="component" value="Unassembled WGS sequence"/>
</dbReference>
<dbReference type="PANTHER" id="PTHR34308">
    <property type="entry name" value="COBALAMIN BIOSYNTHESIS PROTEIN CBIB"/>
    <property type="match status" value="1"/>
</dbReference>
<evidence type="ECO:0000256" key="5">
    <source>
        <dbReference type="ARBA" id="ARBA00022573"/>
    </source>
</evidence>
<organism evidence="10 11">
    <name type="scientific">Cocleimonas flava</name>
    <dbReference type="NCBI Taxonomy" id="634765"/>
    <lineage>
        <taxon>Bacteria</taxon>
        <taxon>Pseudomonadati</taxon>
        <taxon>Pseudomonadota</taxon>
        <taxon>Gammaproteobacteria</taxon>
        <taxon>Thiotrichales</taxon>
        <taxon>Thiotrichaceae</taxon>
        <taxon>Cocleimonas</taxon>
    </lineage>
</organism>
<dbReference type="HAMAP" id="MF_00024">
    <property type="entry name" value="CobD_CbiB"/>
    <property type="match status" value="1"/>
</dbReference>
<comment type="function">
    <text evidence="9">Converts cobyric acid to cobinamide by the addition of aminopropanol on the F carboxylic group.</text>
</comment>
<protein>
    <recommendedName>
        <fullName evidence="9">Cobalamin biosynthesis protein CobD</fullName>
    </recommendedName>
</protein>
<evidence type="ECO:0000256" key="3">
    <source>
        <dbReference type="ARBA" id="ARBA00006263"/>
    </source>
</evidence>
<keyword evidence="11" id="KW-1185">Reference proteome</keyword>
<feature type="transmembrane region" description="Helical" evidence="9">
    <location>
        <begin position="77"/>
        <end position="94"/>
    </location>
</feature>
<dbReference type="EMBL" id="SMFQ01000002">
    <property type="protein sequence ID" value="TCJ88572.1"/>
    <property type="molecule type" value="Genomic_DNA"/>
</dbReference>
<evidence type="ECO:0000313" key="10">
    <source>
        <dbReference type="EMBL" id="TCJ88572.1"/>
    </source>
</evidence>
<evidence type="ECO:0000256" key="9">
    <source>
        <dbReference type="HAMAP-Rule" id="MF_00024"/>
    </source>
</evidence>